<dbReference type="GO" id="GO:0046872">
    <property type="term" value="F:metal ion binding"/>
    <property type="evidence" value="ECO:0007669"/>
    <property type="project" value="UniProtKB-KW"/>
</dbReference>
<dbReference type="PANTHER" id="PTHR11845:SF13">
    <property type="entry name" value="5'-DEOXYNUCLEOTIDASE HDDC2"/>
    <property type="match status" value="1"/>
</dbReference>
<evidence type="ECO:0000256" key="1">
    <source>
        <dbReference type="ARBA" id="ARBA00022723"/>
    </source>
</evidence>
<dbReference type="GO" id="GO:0002953">
    <property type="term" value="F:5'-deoxynucleotidase activity"/>
    <property type="evidence" value="ECO:0007669"/>
    <property type="project" value="InterPro"/>
</dbReference>
<evidence type="ECO:0000256" key="2">
    <source>
        <dbReference type="ARBA" id="ARBA00022801"/>
    </source>
</evidence>
<name>A0A650EP70_9SPIO</name>
<keyword evidence="2 4" id="KW-0378">Hydrolase</keyword>
<evidence type="ECO:0000313" key="4">
    <source>
        <dbReference type="EMBL" id="QGT51366.1"/>
    </source>
</evidence>
<dbReference type="GO" id="GO:0005737">
    <property type="term" value="C:cytoplasm"/>
    <property type="evidence" value="ECO:0007669"/>
    <property type="project" value="TreeGrafter"/>
</dbReference>
<dbReference type="AlphaFoldDB" id="A0A650EP70"/>
<dbReference type="InterPro" id="IPR006674">
    <property type="entry name" value="HD_domain"/>
</dbReference>
<keyword evidence="1" id="KW-0479">Metal-binding</keyword>
<dbReference type="InterPro" id="IPR039356">
    <property type="entry name" value="YfbR/HDDC2"/>
</dbReference>
<dbReference type="PANTHER" id="PTHR11845">
    <property type="entry name" value="5'-DEOXYNUCLEOTIDASE HDDC2"/>
    <property type="match status" value="1"/>
</dbReference>
<sequence>MEKPFEEIIKNFISSGDARLDAILKFTVEIDQMTAVLRRTILTDGSRRENDAEHSWHIALMAMLFKDYAEETPNVERAVKMCVVHDLIEIYAGDTFAYDKDGNATKEARENAAADKLYSHLPEDLAKELRGLWEEFDAMRSADSRYANCMDRIQPFLHNTLTGGHTWNLANVSIADCEKRMAPVKDFMPRVWPWIQKCIDEAVRQGWVKK</sequence>
<reference evidence="4" key="1">
    <citation type="journal article" date="2020" name="J. ISSAAS">
        <title>Lactobacilli and other gastrointestinal microbiota of Peromyscus leucopus, reservoir host for agents of Lyme disease and other zoonoses in North America.</title>
        <authorList>
            <person name="Milovic A."/>
            <person name="Bassam K."/>
            <person name="Shao H."/>
            <person name="Chatzistamou I."/>
            <person name="Tufts D.M."/>
            <person name="Diuk-Wasser M."/>
            <person name="Barbour A.G."/>
        </authorList>
    </citation>
    <scope>NUCLEOTIDE SEQUENCE</scope>
    <source>
        <strain evidence="4">LL50</strain>
    </source>
</reference>
<gene>
    <name evidence="4" type="ORF">Unknown280_0580</name>
</gene>
<accession>A0A650EP70</accession>
<dbReference type="Pfam" id="PF13023">
    <property type="entry name" value="HD_3"/>
    <property type="match status" value="1"/>
</dbReference>
<proteinExistence type="predicted"/>
<evidence type="ECO:0000259" key="3">
    <source>
        <dbReference type="Pfam" id="PF13023"/>
    </source>
</evidence>
<protein>
    <submittedName>
        <fullName evidence="4">Hydrolase</fullName>
    </submittedName>
</protein>
<dbReference type="EMBL" id="MN577574">
    <property type="protein sequence ID" value="QGT51366.1"/>
    <property type="molecule type" value="Genomic_DNA"/>
</dbReference>
<dbReference type="Gene3D" id="1.10.3210.10">
    <property type="entry name" value="Hypothetical protein af1432"/>
    <property type="match status" value="1"/>
</dbReference>
<organism evidence="4">
    <name type="scientific">uncultured Spirochaetaceae bacterium</name>
    <dbReference type="NCBI Taxonomy" id="201186"/>
    <lineage>
        <taxon>Bacteria</taxon>
        <taxon>Pseudomonadati</taxon>
        <taxon>Spirochaetota</taxon>
        <taxon>Spirochaetia</taxon>
        <taxon>Spirochaetales</taxon>
        <taxon>Spirochaetaceae</taxon>
        <taxon>environmental samples</taxon>
    </lineage>
</organism>
<feature type="domain" description="HD" evidence="3">
    <location>
        <begin position="31"/>
        <end position="192"/>
    </location>
</feature>
<dbReference type="SUPFAM" id="SSF109604">
    <property type="entry name" value="HD-domain/PDEase-like"/>
    <property type="match status" value="1"/>
</dbReference>